<dbReference type="Proteomes" id="UP000028880">
    <property type="component" value="Unassembled WGS sequence"/>
</dbReference>
<dbReference type="HOGENOM" id="CLU_2826569_0_0_11"/>
<organism evidence="1">
    <name type="scientific">Mycobacterium triplex</name>
    <dbReference type="NCBI Taxonomy" id="47839"/>
    <lineage>
        <taxon>Bacteria</taxon>
        <taxon>Bacillati</taxon>
        <taxon>Actinomycetota</taxon>
        <taxon>Actinomycetes</taxon>
        <taxon>Mycobacteriales</taxon>
        <taxon>Mycobacteriaceae</taxon>
        <taxon>Mycobacterium</taxon>
        <taxon>Mycobacterium simiae complex</taxon>
    </lineage>
</organism>
<accession>A0A024K753</accession>
<evidence type="ECO:0000313" key="1">
    <source>
        <dbReference type="EMBL" id="CDO91659.1"/>
    </source>
</evidence>
<reference evidence="1" key="2">
    <citation type="submission" date="2014-04" db="EMBL/GenBank/DDBJ databases">
        <authorList>
            <person name="Urmite Genomes U."/>
        </authorList>
    </citation>
    <scope>NUCLEOTIDE SEQUENCE</scope>
    <source>
        <strain evidence="1">DSM 44626</strain>
    </source>
</reference>
<protein>
    <submittedName>
        <fullName evidence="1">Uncharacterized protein</fullName>
    </submittedName>
</protein>
<gene>
    <name evidence="1" type="ORF">BN973_06069</name>
</gene>
<reference evidence="1" key="1">
    <citation type="journal article" date="2014" name="Genome Announc.">
        <title>Draft Genome Sequence of Mycobacterium triplex DSM 44626.</title>
        <authorList>
            <person name="Sassi M."/>
            <person name="Croce O."/>
            <person name="Robert C."/>
            <person name="Raoult D."/>
            <person name="Drancourt M."/>
        </authorList>
    </citation>
    <scope>NUCLEOTIDE SEQUENCE [LARGE SCALE GENOMIC DNA]</scope>
    <source>
        <strain evidence="1">DSM 44626</strain>
    </source>
</reference>
<dbReference type="EMBL" id="HG964449">
    <property type="protein sequence ID" value="CDO91659.1"/>
    <property type="molecule type" value="Genomic_DNA"/>
</dbReference>
<name>A0A024K753_9MYCO</name>
<dbReference type="AlphaFoldDB" id="A0A024K753"/>
<sequence length="66" mass="7161">MMVDPDDHRQNSFPAKRATDPRLALALAASCAALAAYTTDWPTAVHIFALVLSLFTPQHKPPSADE</sequence>
<proteinExistence type="predicted"/>